<dbReference type="RefSeq" id="XP_002486032.1">
    <property type="nucleotide sequence ID" value="XM_002485987.1"/>
</dbReference>
<protein>
    <submittedName>
        <fullName evidence="2">Uncharacterized protein</fullName>
    </submittedName>
</protein>
<proteinExistence type="predicted"/>
<dbReference type="VEuPathDB" id="FungiDB:TSTA_100390"/>
<dbReference type="EMBL" id="EQ962658">
    <property type="protein sequence ID" value="EED13794.1"/>
    <property type="molecule type" value="Genomic_DNA"/>
</dbReference>
<keyword evidence="1" id="KW-0732">Signal</keyword>
<keyword evidence="3" id="KW-1185">Reference proteome</keyword>
<dbReference type="HOGENOM" id="CLU_2110594_0_0_1"/>
<dbReference type="GeneID" id="8097923"/>
<dbReference type="InParanoid" id="B8MLS7"/>
<name>B8MLS7_TALSN</name>
<reference evidence="3" key="1">
    <citation type="journal article" date="2015" name="Genome Announc.">
        <title>Genome sequence of the AIDS-associated pathogen Penicillium marneffei (ATCC18224) and its near taxonomic relative Talaromyces stipitatus (ATCC10500).</title>
        <authorList>
            <person name="Nierman W.C."/>
            <person name="Fedorova-Abrams N.D."/>
            <person name="Andrianopoulos A."/>
        </authorList>
    </citation>
    <scope>NUCLEOTIDE SEQUENCE [LARGE SCALE GENOMIC DNA]</scope>
    <source>
        <strain evidence="3">ATCC 10500 / CBS 375.48 / QM 6759 / NRRL 1006</strain>
    </source>
</reference>
<dbReference type="Proteomes" id="UP000001745">
    <property type="component" value="Unassembled WGS sequence"/>
</dbReference>
<evidence type="ECO:0000313" key="3">
    <source>
        <dbReference type="Proteomes" id="UP000001745"/>
    </source>
</evidence>
<dbReference type="PhylomeDB" id="B8MLS7"/>
<dbReference type="eggNOG" id="ENOG502SZ9U">
    <property type="taxonomic scope" value="Eukaryota"/>
</dbReference>
<gene>
    <name evidence="2" type="ORF">TSTA_100390</name>
</gene>
<organism evidence="2 3">
    <name type="scientific">Talaromyces stipitatus (strain ATCC 10500 / CBS 375.48 / QM 6759 / NRRL 1006)</name>
    <name type="common">Penicillium stipitatum</name>
    <dbReference type="NCBI Taxonomy" id="441959"/>
    <lineage>
        <taxon>Eukaryota</taxon>
        <taxon>Fungi</taxon>
        <taxon>Dikarya</taxon>
        <taxon>Ascomycota</taxon>
        <taxon>Pezizomycotina</taxon>
        <taxon>Eurotiomycetes</taxon>
        <taxon>Eurotiomycetidae</taxon>
        <taxon>Eurotiales</taxon>
        <taxon>Trichocomaceae</taxon>
        <taxon>Talaromyces</taxon>
        <taxon>Talaromyces sect. Talaromyces</taxon>
    </lineage>
</organism>
<feature type="chain" id="PRO_5002875319" evidence="1">
    <location>
        <begin position="24"/>
        <end position="115"/>
    </location>
</feature>
<dbReference type="OrthoDB" id="4435242at2759"/>
<evidence type="ECO:0000256" key="1">
    <source>
        <dbReference type="SAM" id="SignalP"/>
    </source>
</evidence>
<evidence type="ECO:0000313" key="2">
    <source>
        <dbReference type="EMBL" id="EED13794.1"/>
    </source>
</evidence>
<dbReference type="AlphaFoldDB" id="B8MLS7"/>
<accession>B8MLS7</accession>
<sequence length="115" mass="12914">MKTTSNFSIVLLFLAFLWETATADDTLSRYKRPLPPNVQIADTKPKLREFQDANPGALVGPENGGWFLKYPDSGKVVAASSDNLTIELDQRKKGTTKRLPMYSGNYKRMELICKS</sequence>
<feature type="signal peptide" evidence="1">
    <location>
        <begin position="1"/>
        <end position="23"/>
    </location>
</feature>